<proteinExistence type="predicted"/>
<dbReference type="PANTHER" id="PTHR45947">
    <property type="entry name" value="SULFOQUINOVOSYL TRANSFERASE SQD2"/>
    <property type="match status" value="1"/>
</dbReference>
<name>A0A923RHS3_9BACI</name>
<dbReference type="Pfam" id="PF13439">
    <property type="entry name" value="Glyco_transf_4"/>
    <property type="match status" value="1"/>
</dbReference>
<dbReference type="InterPro" id="IPR050194">
    <property type="entry name" value="Glycosyltransferase_grp1"/>
</dbReference>
<evidence type="ECO:0000259" key="1">
    <source>
        <dbReference type="Pfam" id="PF00534"/>
    </source>
</evidence>
<feature type="domain" description="Glycosyltransferase subfamily 4-like N-terminal" evidence="2">
    <location>
        <begin position="44"/>
        <end position="142"/>
    </location>
</feature>
<reference evidence="3" key="1">
    <citation type="submission" date="2020-08" db="EMBL/GenBank/DDBJ databases">
        <title>Genome public.</title>
        <authorList>
            <person name="Liu C."/>
            <person name="Sun Q."/>
        </authorList>
    </citation>
    <scope>NUCLEOTIDE SEQUENCE</scope>
    <source>
        <strain evidence="3">BX22</strain>
    </source>
</reference>
<protein>
    <submittedName>
        <fullName evidence="3">Glycosyltransferase</fullName>
    </submittedName>
</protein>
<evidence type="ECO:0000259" key="2">
    <source>
        <dbReference type="Pfam" id="PF13439"/>
    </source>
</evidence>
<dbReference type="Proteomes" id="UP000637359">
    <property type="component" value="Unassembled WGS sequence"/>
</dbReference>
<dbReference type="EMBL" id="JACOOL010000005">
    <property type="protein sequence ID" value="MBC5636754.1"/>
    <property type="molecule type" value="Genomic_DNA"/>
</dbReference>
<dbReference type="Gene3D" id="3.40.50.2000">
    <property type="entry name" value="Glycogen Phosphorylase B"/>
    <property type="match status" value="2"/>
</dbReference>
<dbReference type="InterPro" id="IPR001296">
    <property type="entry name" value="Glyco_trans_1"/>
</dbReference>
<evidence type="ECO:0000313" key="3">
    <source>
        <dbReference type="EMBL" id="MBC5636754.1"/>
    </source>
</evidence>
<accession>A0A923RHS3</accession>
<dbReference type="InterPro" id="IPR028098">
    <property type="entry name" value="Glyco_trans_4-like_N"/>
</dbReference>
<dbReference type="SUPFAM" id="SSF53756">
    <property type="entry name" value="UDP-Glycosyltransferase/glycogen phosphorylase"/>
    <property type="match status" value="1"/>
</dbReference>
<dbReference type="RefSeq" id="WP_186869470.1">
    <property type="nucleotide sequence ID" value="NZ_JACOOL010000005.1"/>
</dbReference>
<dbReference type="Pfam" id="PF00534">
    <property type="entry name" value="Glycos_transf_1"/>
    <property type="match status" value="1"/>
</dbReference>
<sequence length="333" mass="38621">MKQNKVLLYAGSLKLVEKSGVGQAVRHQQQALKLAGVPFTMNSKEEYSIIHLNTIFPDSLLKSKRAKRKGKKVIYYAHSTMEDFRNSFRGSNLIAPLFKKWITYCYNSGDLIITPTEYSKELLEGYGLKRPIVSLSNGIDTDFFKRNDEARRRFRDKYQIPDTDKVVISVGHYIERKGILDFVKLAERMPNYQFYWFGYTNLNLIPNTIKEAIKMQLPNLHFPGYVTREEVRDAYCGSDLFLFLTHEETEGIVLLEALAAKIPILVRDIPIYKNMFKDRETVYKGKSIDEFEELITQILEGQLPDLTEKGYNMALERDIKVVAQKLLSIYELE</sequence>
<dbReference type="AlphaFoldDB" id="A0A923RHS3"/>
<feature type="domain" description="Glycosyl transferase family 1" evidence="1">
    <location>
        <begin position="151"/>
        <end position="302"/>
    </location>
</feature>
<keyword evidence="4" id="KW-1185">Reference proteome</keyword>
<dbReference type="PANTHER" id="PTHR45947:SF3">
    <property type="entry name" value="SULFOQUINOVOSYL TRANSFERASE SQD2"/>
    <property type="match status" value="1"/>
</dbReference>
<dbReference type="GO" id="GO:0016757">
    <property type="term" value="F:glycosyltransferase activity"/>
    <property type="evidence" value="ECO:0007669"/>
    <property type="project" value="InterPro"/>
</dbReference>
<organism evidence="3 4">
    <name type="scientific">Ornithinibacillus hominis</name>
    <dbReference type="NCBI Taxonomy" id="2763055"/>
    <lineage>
        <taxon>Bacteria</taxon>
        <taxon>Bacillati</taxon>
        <taxon>Bacillota</taxon>
        <taxon>Bacilli</taxon>
        <taxon>Bacillales</taxon>
        <taxon>Bacillaceae</taxon>
        <taxon>Ornithinibacillus</taxon>
    </lineage>
</organism>
<evidence type="ECO:0000313" key="4">
    <source>
        <dbReference type="Proteomes" id="UP000637359"/>
    </source>
</evidence>
<comment type="caution">
    <text evidence="3">The sequence shown here is derived from an EMBL/GenBank/DDBJ whole genome shotgun (WGS) entry which is preliminary data.</text>
</comment>
<gene>
    <name evidence="3" type="ORF">H8S33_07995</name>
</gene>